<dbReference type="AlphaFoldDB" id="A0A1D2VN15"/>
<keyword evidence="5" id="KW-0949">S-adenosyl-L-methionine</keyword>
<feature type="compositionally biased region" description="Basic and acidic residues" evidence="9">
    <location>
        <begin position="124"/>
        <end position="134"/>
    </location>
</feature>
<evidence type="ECO:0000256" key="2">
    <source>
        <dbReference type="ARBA" id="ARBA00020451"/>
    </source>
</evidence>
<evidence type="ECO:0000256" key="1">
    <source>
        <dbReference type="ARBA" id="ARBA00012797"/>
    </source>
</evidence>
<dbReference type="EMBL" id="KV454476">
    <property type="protein sequence ID" value="ODV63000.1"/>
    <property type="molecule type" value="Genomic_DNA"/>
</dbReference>
<sequence>MMTASSETVIQKEIEQETEQDNKITTVSKPSEENDDGLESQIQAENNISTKRPLGNDQDSNYLKKQKTELADSKESFNVNIHKYGNVIPEGMTKSQWKKQQRKLRWAEKKSDFKEKRKEKRKQQKENKKIQRKELLSKIESGEKVDTELLESLQKKQRPKDNPDQKPLNSNLIIDCGFDELMTERERTSLTTQITRAYSENRKAEYYFNLKITSFNKLLKERFDVSLNQYKNWIKNIDFYEQDFSEIDFLKDKNPEKEFEKFVYLTADEPFEKLLTIEPGMTYIVGGIVDKGRYKSLCYDKAKKLGMKTARLPIDEFIKINGRQVITTFHVVDLLLKWSSHKDWKSAFEEVLPQRKLSENRKVDEDENTEDKNEKNEYEHETKIDL</sequence>
<feature type="region of interest" description="Disordered" evidence="9">
    <location>
        <begin position="1"/>
        <end position="61"/>
    </location>
</feature>
<evidence type="ECO:0000256" key="3">
    <source>
        <dbReference type="ARBA" id="ARBA00022603"/>
    </source>
</evidence>
<dbReference type="GO" id="GO:0002939">
    <property type="term" value="P:tRNA N1-guanine methylation"/>
    <property type="evidence" value="ECO:0007669"/>
    <property type="project" value="TreeGrafter"/>
</dbReference>
<dbReference type="OrthoDB" id="278300at2759"/>
<evidence type="ECO:0000256" key="5">
    <source>
        <dbReference type="ARBA" id="ARBA00022691"/>
    </source>
</evidence>
<dbReference type="InParanoid" id="A0A1D2VN15"/>
<dbReference type="EC" id="2.1.1.221" evidence="1"/>
<feature type="region of interest" description="Disordered" evidence="9">
    <location>
        <begin position="92"/>
        <end position="134"/>
    </location>
</feature>
<evidence type="ECO:0000259" key="10">
    <source>
        <dbReference type="PROSITE" id="PS51675"/>
    </source>
</evidence>
<reference evidence="12" key="1">
    <citation type="submission" date="2016-05" db="EMBL/GenBank/DDBJ databases">
        <title>Comparative genomics of biotechnologically important yeasts.</title>
        <authorList>
            <consortium name="DOE Joint Genome Institute"/>
            <person name="Riley R."/>
            <person name="Haridas S."/>
            <person name="Wolfe K.H."/>
            <person name="Lopes M.R."/>
            <person name="Hittinger C.T."/>
            <person name="Goker M."/>
            <person name="Salamov A."/>
            <person name="Wisecaver J."/>
            <person name="Long T.M."/>
            <person name="Aerts A.L."/>
            <person name="Barry K."/>
            <person name="Choi C."/>
            <person name="Clum A."/>
            <person name="Coughlan A.Y."/>
            <person name="Deshpande S."/>
            <person name="Douglass A.P."/>
            <person name="Hanson S.J."/>
            <person name="Klenk H.-P."/>
            <person name="Labutti K."/>
            <person name="Lapidus A."/>
            <person name="Lindquist E."/>
            <person name="Lipzen A."/>
            <person name="Meier-Kolthoff J.P."/>
            <person name="Ohm R.A."/>
            <person name="Otillar R.P."/>
            <person name="Pangilinan J."/>
            <person name="Peng Y."/>
            <person name="Rokas A."/>
            <person name="Rosa C.A."/>
            <person name="Scheuner C."/>
            <person name="Sibirny A.A."/>
            <person name="Slot J.C."/>
            <person name="Stielow J.B."/>
            <person name="Sun H."/>
            <person name="Kurtzman C.P."/>
            <person name="Blackwell M."/>
            <person name="Grigoriev I.V."/>
            <person name="Jeffries T.W."/>
        </authorList>
    </citation>
    <scope>NUCLEOTIDE SEQUENCE [LARGE SCALE GENOMIC DNA]</scope>
    <source>
        <strain evidence="12">DSM 1968</strain>
    </source>
</reference>
<evidence type="ECO:0000256" key="6">
    <source>
        <dbReference type="ARBA" id="ARBA00031792"/>
    </source>
</evidence>
<dbReference type="RefSeq" id="XP_020049307.1">
    <property type="nucleotide sequence ID" value="XM_020192681.1"/>
</dbReference>
<dbReference type="InterPro" id="IPR007356">
    <property type="entry name" value="tRNA_m1G_MeTrfase_euk"/>
</dbReference>
<dbReference type="GO" id="GO:0005634">
    <property type="term" value="C:nucleus"/>
    <property type="evidence" value="ECO:0007669"/>
    <property type="project" value="TreeGrafter"/>
</dbReference>
<proteinExistence type="predicted"/>
<dbReference type="InterPro" id="IPR028564">
    <property type="entry name" value="MT_TRM10-typ"/>
</dbReference>
<feature type="compositionally biased region" description="Polar residues" evidence="9">
    <location>
        <begin position="40"/>
        <end position="50"/>
    </location>
</feature>
<keyword evidence="4" id="KW-0808">Transferase</keyword>
<feature type="domain" description="SAM-dependent MTase TRM10-type" evidence="10">
    <location>
        <begin position="158"/>
        <end position="359"/>
    </location>
</feature>
<dbReference type="PANTHER" id="PTHR13563">
    <property type="entry name" value="TRNA (GUANINE-9-) METHYLTRANSFERASE"/>
    <property type="match status" value="1"/>
</dbReference>
<feature type="region of interest" description="Disordered" evidence="9">
    <location>
        <begin position="359"/>
        <end position="386"/>
    </location>
</feature>
<keyword evidence="3" id="KW-0489">Methyltransferase</keyword>
<evidence type="ECO:0000256" key="9">
    <source>
        <dbReference type="SAM" id="MobiDB-lite"/>
    </source>
</evidence>
<evidence type="ECO:0000313" key="12">
    <source>
        <dbReference type="Proteomes" id="UP000095038"/>
    </source>
</evidence>
<dbReference type="STRING" id="1344418.A0A1D2VN15"/>
<dbReference type="Proteomes" id="UP000095038">
    <property type="component" value="Unassembled WGS sequence"/>
</dbReference>
<dbReference type="FunCoup" id="A0A1D2VN15">
    <property type="interactions" value="760"/>
</dbReference>
<organism evidence="11 12">
    <name type="scientific">Ascoidea rubescens DSM 1968</name>
    <dbReference type="NCBI Taxonomy" id="1344418"/>
    <lineage>
        <taxon>Eukaryota</taxon>
        <taxon>Fungi</taxon>
        <taxon>Dikarya</taxon>
        <taxon>Ascomycota</taxon>
        <taxon>Saccharomycotina</taxon>
        <taxon>Saccharomycetes</taxon>
        <taxon>Ascoideaceae</taxon>
        <taxon>Ascoidea</taxon>
    </lineage>
</organism>
<dbReference type="GO" id="GO:0052905">
    <property type="term" value="F:tRNA (guanosine(9)-N1)-methyltransferase activity"/>
    <property type="evidence" value="ECO:0007669"/>
    <property type="project" value="UniProtKB-EC"/>
</dbReference>
<dbReference type="Gene3D" id="3.40.1280.30">
    <property type="match status" value="1"/>
</dbReference>
<keyword evidence="12" id="KW-1185">Reference proteome</keyword>
<dbReference type="GeneID" id="30966317"/>
<accession>A0A1D2VN15</accession>
<dbReference type="PROSITE" id="PS51675">
    <property type="entry name" value="SAM_MT_TRM10"/>
    <property type="match status" value="1"/>
</dbReference>
<feature type="compositionally biased region" description="Basic and acidic residues" evidence="9">
    <location>
        <begin position="105"/>
        <end position="116"/>
    </location>
</feature>
<comment type="catalytic activity">
    <reaction evidence="8">
        <text>guanosine(9) in tRNA + S-adenosyl-L-methionine = N(1)-methylguanosine(9) in tRNA + S-adenosyl-L-homocysteine + H(+)</text>
        <dbReference type="Rhea" id="RHEA:43156"/>
        <dbReference type="Rhea" id="RHEA-COMP:10367"/>
        <dbReference type="Rhea" id="RHEA-COMP:10368"/>
        <dbReference type="ChEBI" id="CHEBI:15378"/>
        <dbReference type="ChEBI" id="CHEBI:57856"/>
        <dbReference type="ChEBI" id="CHEBI:59789"/>
        <dbReference type="ChEBI" id="CHEBI:73542"/>
        <dbReference type="ChEBI" id="CHEBI:74269"/>
        <dbReference type="EC" id="2.1.1.221"/>
    </reaction>
</comment>
<dbReference type="InterPro" id="IPR038459">
    <property type="entry name" value="MT_TRM10-typ_sf"/>
</dbReference>
<dbReference type="CDD" id="cd18089">
    <property type="entry name" value="SPOUT_Trm10-like"/>
    <property type="match status" value="1"/>
</dbReference>
<protein>
    <recommendedName>
        <fullName evidence="2">tRNA (guanine(9)-N1)-methyltransferase</fullName>
        <ecNumber evidence="1">2.1.1.221</ecNumber>
    </recommendedName>
    <alternativeName>
        <fullName evidence="7">tRNA methyltransferase 10</fullName>
    </alternativeName>
    <alternativeName>
        <fullName evidence="6">tRNA(m1G9)-methyltransferase</fullName>
    </alternativeName>
</protein>
<gene>
    <name evidence="11" type="ORF">ASCRUDRAFT_74426</name>
</gene>
<evidence type="ECO:0000313" key="11">
    <source>
        <dbReference type="EMBL" id="ODV63000.1"/>
    </source>
</evidence>
<evidence type="ECO:0000256" key="4">
    <source>
        <dbReference type="ARBA" id="ARBA00022679"/>
    </source>
</evidence>
<evidence type="ECO:0000256" key="8">
    <source>
        <dbReference type="ARBA" id="ARBA00048434"/>
    </source>
</evidence>
<dbReference type="GO" id="GO:0000049">
    <property type="term" value="F:tRNA binding"/>
    <property type="evidence" value="ECO:0007669"/>
    <property type="project" value="TreeGrafter"/>
</dbReference>
<name>A0A1D2VN15_9ASCO</name>
<dbReference type="PANTHER" id="PTHR13563:SF13">
    <property type="entry name" value="TRNA METHYLTRANSFERASE 10 HOMOLOG A"/>
    <property type="match status" value="1"/>
</dbReference>
<evidence type="ECO:0000256" key="7">
    <source>
        <dbReference type="ARBA" id="ARBA00032166"/>
    </source>
</evidence>